<dbReference type="AlphaFoldDB" id="A0A497JKM3"/>
<evidence type="ECO:0000256" key="1">
    <source>
        <dbReference type="SAM" id="MobiDB-lite"/>
    </source>
</evidence>
<dbReference type="SUPFAM" id="SSF49464">
    <property type="entry name" value="Carboxypeptidase regulatory domain-like"/>
    <property type="match status" value="2"/>
</dbReference>
<accession>A0A497JKM3</accession>
<evidence type="ECO:0000256" key="2">
    <source>
        <dbReference type="SAM" id="Phobius"/>
    </source>
</evidence>
<evidence type="ECO:0008006" key="5">
    <source>
        <dbReference type="Google" id="ProtNLM"/>
    </source>
</evidence>
<name>A0A497JKM3_9ARCH</name>
<feature type="transmembrane region" description="Helical" evidence="2">
    <location>
        <begin position="440"/>
        <end position="462"/>
    </location>
</feature>
<dbReference type="InterPro" id="IPR008969">
    <property type="entry name" value="CarboxyPept-like_regulatory"/>
</dbReference>
<comment type="caution">
    <text evidence="3">The sequence shown here is derived from an EMBL/GenBank/DDBJ whole genome shotgun (WGS) entry which is preliminary data.</text>
</comment>
<keyword evidence="2" id="KW-1133">Transmembrane helix</keyword>
<evidence type="ECO:0000313" key="3">
    <source>
        <dbReference type="EMBL" id="RLG70551.1"/>
    </source>
</evidence>
<dbReference type="EMBL" id="QMWP01000052">
    <property type="protein sequence ID" value="RLG70551.1"/>
    <property type="molecule type" value="Genomic_DNA"/>
</dbReference>
<protein>
    <recommendedName>
        <fullName evidence="5">Carboxypeptidase regulatory-like domain-containing protein</fullName>
    </recommendedName>
</protein>
<proteinExistence type="predicted"/>
<dbReference type="InterPro" id="IPR013783">
    <property type="entry name" value="Ig-like_fold"/>
</dbReference>
<feature type="region of interest" description="Disordered" evidence="1">
    <location>
        <begin position="151"/>
        <end position="173"/>
    </location>
</feature>
<sequence length="484" mass="52174">MNAYKAEGQNYTAYVTIGEAGADFNSSNYQGKMNSSNFVGKWNDDNAEYDVFVGGLYSLYEVDLPQIQITSPSDGYSTSSSSITMTWTLSHEGAGVKNYWVKVNTGSWQNVGKNTSTSVSLSCGSNTLYVKATDNFDRNTSAVSVSVTRSCETPGPSGGGGAGGGAGGGGGGAITPRKKGLGESCTRDAECESGLCYMSKCAECIDDNMCAENEYCKEGLCIPVECPCGEIKNHKCIAYECCSNADCKEGYACNVETHKCEKIVLPKLLIVVPDEILEDEEFELAVRVEKGGYLDNVEVKVDGKKYKTDNRGRVKLKLKAGKYKVTATKEGFASDTLTITVKKKYRIILPDKIEAGKEVKILVVDEQGNPAANVVVTVTLPDGSTVTLKTNEKGEAYLLAEKPGSMKISIGAETIEQVTEEIAVEIPEEKVLITGKPQQLSALLVAVFAIIIIAALFGGRFLEILKKKPQEKPTKKEKAVKWKK</sequence>
<gene>
    <name evidence="3" type="ORF">DRO04_01725</name>
</gene>
<feature type="compositionally biased region" description="Gly residues" evidence="1">
    <location>
        <begin position="156"/>
        <end position="173"/>
    </location>
</feature>
<reference evidence="3 4" key="1">
    <citation type="submission" date="2018-06" db="EMBL/GenBank/DDBJ databases">
        <title>Extensive metabolic versatility and redundancy in microbially diverse, dynamic hydrothermal sediments.</title>
        <authorList>
            <person name="Dombrowski N."/>
            <person name="Teske A."/>
            <person name="Baker B.J."/>
        </authorList>
    </citation>
    <scope>NUCLEOTIDE SEQUENCE [LARGE SCALE GENOMIC DNA]</scope>
    <source>
        <strain evidence="3">B51_G17</strain>
    </source>
</reference>
<organism evidence="3 4">
    <name type="scientific">Candidatus Iainarchaeum sp</name>
    <dbReference type="NCBI Taxonomy" id="3101447"/>
    <lineage>
        <taxon>Archaea</taxon>
        <taxon>Candidatus Iainarchaeota</taxon>
        <taxon>Candidatus Iainarchaeia</taxon>
        <taxon>Candidatus Iainarchaeales</taxon>
        <taxon>Candidatus Iainarchaeaceae</taxon>
        <taxon>Candidatus Iainarchaeum</taxon>
    </lineage>
</organism>
<evidence type="ECO:0000313" key="4">
    <source>
        <dbReference type="Proteomes" id="UP000278031"/>
    </source>
</evidence>
<dbReference type="Gene3D" id="2.60.40.1120">
    <property type="entry name" value="Carboxypeptidase-like, regulatory domain"/>
    <property type="match status" value="2"/>
</dbReference>
<keyword evidence="2" id="KW-0472">Membrane</keyword>
<keyword evidence="2" id="KW-0812">Transmembrane</keyword>
<dbReference type="Proteomes" id="UP000278031">
    <property type="component" value="Unassembled WGS sequence"/>
</dbReference>
<dbReference type="Gene3D" id="2.60.40.10">
    <property type="entry name" value="Immunoglobulins"/>
    <property type="match status" value="1"/>
</dbReference>